<dbReference type="Gene3D" id="3.90.1520.10">
    <property type="entry name" value="H-NOX domain"/>
    <property type="match status" value="1"/>
</dbReference>
<dbReference type="KEGG" id="mhey:H2LOC_001440"/>
<dbReference type="EMBL" id="CP046052">
    <property type="protein sequence ID" value="QGM44466.1"/>
    <property type="molecule type" value="Genomic_DNA"/>
</dbReference>
<gene>
    <name evidence="2" type="ORF">H2LOC_001440</name>
</gene>
<sequence length="179" mass="19642">MKGIVFTEFLEFVGSSRGEDFVDDMIAEAGLAESAYTSVGTYDFNELSRLLGAYCSLTGESSSRALNGLGRHLCGVFQKKFPEVFGSCGGLLDFLRSVDGHIHVEVRKLYADAELPRFEEIESGPKQLVLDYISCRPLADLAIGLIEGASEYYREKVAIVVRPVVADAGVRQRFEISVC</sequence>
<dbReference type="GO" id="GO:0020037">
    <property type="term" value="F:heme binding"/>
    <property type="evidence" value="ECO:0007669"/>
    <property type="project" value="InterPro"/>
</dbReference>
<evidence type="ECO:0000313" key="2">
    <source>
        <dbReference type="EMBL" id="QGM44466.1"/>
    </source>
</evidence>
<evidence type="ECO:0000313" key="3">
    <source>
        <dbReference type="Proteomes" id="UP000309061"/>
    </source>
</evidence>
<reference evidence="2 3" key="1">
    <citation type="submission" date="2019-11" db="EMBL/GenBank/DDBJ databases">
        <title>The genome sequence of Methylocystis heyeri.</title>
        <authorList>
            <person name="Oshkin I.Y."/>
            <person name="Miroshnikov K."/>
            <person name="Dedysh S.N."/>
        </authorList>
    </citation>
    <scope>NUCLEOTIDE SEQUENCE [LARGE SCALE GENOMIC DNA]</scope>
    <source>
        <strain evidence="2 3">H2</strain>
    </source>
</reference>
<keyword evidence="3" id="KW-1185">Reference proteome</keyword>
<dbReference type="Proteomes" id="UP000309061">
    <property type="component" value="Chromosome"/>
</dbReference>
<dbReference type="InterPro" id="IPR038158">
    <property type="entry name" value="H-NOX_domain_sf"/>
</dbReference>
<feature type="domain" description="Heme NO-binding" evidence="1">
    <location>
        <begin position="2"/>
        <end position="159"/>
    </location>
</feature>
<organism evidence="2 3">
    <name type="scientific">Methylocystis heyeri</name>
    <dbReference type="NCBI Taxonomy" id="391905"/>
    <lineage>
        <taxon>Bacteria</taxon>
        <taxon>Pseudomonadati</taxon>
        <taxon>Pseudomonadota</taxon>
        <taxon>Alphaproteobacteria</taxon>
        <taxon>Hyphomicrobiales</taxon>
        <taxon>Methylocystaceae</taxon>
        <taxon>Methylocystis</taxon>
    </lineage>
</organism>
<name>A0A6B8K8U3_9HYPH</name>
<dbReference type="AlphaFoldDB" id="A0A6B8K8U3"/>
<dbReference type="OrthoDB" id="7266652at2"/>
<proteinExistence type="predicted"/>
<protein>
    <recommendedName>
        <fullName evidence="1">Heme NO-binding domain-containing protein</fullName>
    </recommendedName>
</protein>
<dbReference type="RefSeq" id="WP_136494768.1">
    <property type="nucleotide sequence ID" value="NZ_CP046052.1"/>
</dbReference>
<evidence type="ECO:0000259" key="1">
    <source>
        <dbReference type="Pfam" id="PF07700"/>
    </source>
</evidence>
<dbReference type="InterPro" id="IPR011644">
    <property type="entry name" value="Heme_NO-bd"/>
</dbReference>
<dbReference type="SUPFAM" id="SSF111126">
    <property type="entry name" value="Ligand-binding domain in the NO signalling and Golgi transport"/>
    <property type="match status" value="1"/>
</dbReference>
<dbReference type="InterPro" id="IPR024096">
    <property type="entry name" value="NO_sig/Golgi_transp_ligand-bd"/>
</dbReference>
<dbReference type="Pfam" id="PF07700">
    <property type="entry name" value="HNOB"/>
    <property type="match status" value="1"/>
</dbReference>
<accession>A0A6B8K8U3</accession>